<evidence type="ECO:0000256" key="2">
    <source>
        <dbReference type="ARBA" id="ARBA00022679"/>
    </source>
</evidence>
<keyword evidence="2 7" id="KW-0808">Transferase</keyword>
<sequence>MIVTVTLNPALDKTIQIDNFRISEVNRVISVREDAGGKGINVSNLVNSLGGDTIATGAVAGPVGDFIEKQLTKLGTPHDFVHTEGNTRTNTKVVDITLKTYTDINEPGVPLSEEVLNQIEEKIFKYATEDGIVVFSGSIPKNVGKDIYGRWIEKVKAKGIKTILDADGELLQKGLEAGPYLIKPNVHELEMLYDKKFETMEEAILFAKGLLKYGIEIIALSMGGDGCAFITKDKTYFAKAIPVEVKSTVGAGDSMVAALAYAIQKNTPLEEAIKLAVAAATASITNEGTQMGTKEQIEFWRDKVEFELLAL</sequence>
<gene>
    <name evidence="10" type="primary">pfkB</name>
    <name evidence="10" type="ORF">QBE51_08815</name>
</gene>
<dbReference type="Gene3D" id="3.40.1190.20">
    <property type="match status" value="1"/>
</dbReference>
<dbReference type="PIRSF" id="PIRSF000535">
    <property type="entry name" value="1PFK/6PFK/LacC"/>
    <property type="match status" value="1"/>
</dbReference>
<comment type="pathway">
    <text evidence="7">Carbohydrate metabolism; D-tagatose 6-phosphate degradation; D-glyceraldehyde 3-phosphate and glycerone phosphate from D-tagatose 6-phosphate: step 1/2.</text>
</comment>
<evidence type="ECO:0000256" key="7">
    <source>
        <dbReference type="PIRNR" id="PIRNR000535"/>
    </source>
</evidence>
<dbReference type="InterPro" id="IPR022463">
    <property type="entry name" value="1-PFruKinase"/>
</dbReference>
<dbReference type="InterPro" id="IPR029056">
    <property type="entry name" value="Ribokinase-like"/>
</dbReference>
<dbReference type="PANTHER" id="PTHR46566">
    <property type="entry name" value="1-PHOSPHOFRUCTOKINASE-RELATED"/>
    <property type="match status" value="1"/>
</dbReference>
<reference evidence="10 11" key="1">
    <citation type="submission" date="2023-03" db="EMBL/GenBank/DDBJ databases">
        <title>Novel Species.</title>
        <authorList>
            <person name="Ma S."/>
        </authorList>
    </citation>
    <scope>NUCLEOTIDE SEQUENCE [LARGE SCALE GENOMIC DNA]</scope>
    <source>
        <strain evidence="10 11">LIND6LT2</strain>
    </source>
</reference>
<dbReference type="PANTHER" id="PTHR46566:SF2">
    <property type="entry name" value="ATP-DEPENDENT 6-PHOSPHOFRUCTOKINASE ISOZYME 2"/>
    <property type="match status" value="1"/>
</dbReference>
<dbReference type="PROSITE" id="PS00584">
    <property type="entry name" value="PFKB_KINASES_2"/>
    <property type="match status" value="1"/>
</dbReference>
<comment type="catalytic activity">
    <reaction evidence="6 8">
        <text>beta-D-fructose 1-phosphate + ATP = beta-D-fructose 1,6-bisphosphate + ADP + H(+)</text>
        <dbReference type="Rhea" id="RHEA:14213"/>
        <dbReference type="ChEBI" id="CHEBI:15378"/>
        <dbReference type="ChEBI" id="CHEBI:30616"/>
        <dbReference type="ChEBI" id="CHEBI:32966"/>
        <dbReference type="ChEBI" id="CHEBI:138881"/>
        <dbReference type="ChEBI" id="CHEBI:456216"/>
        <dbReference type="EC" id="2.7.1.56"/>
    </reaction>
</comment>
<dbReference type="SUPFAM" id="SSF53613">
    <property type="entry name" value="Ribokinase-like"/>
    <property type="match status" value="1"/>
</dbReference>
<dbReference type="CDD" id="cd01164">
    <property type="entry name" value="FruK_PfkB_like"/>
    <property type="match status" value="1"/>
</dbReference>
<organism evidence="10 11">
    <name type="scientific">Defluviitalea saccharophila</name>
    <dbReference type="NCBI Taxonomy" id="879970"/>
    <lineage>
        <taxon>Bacteria</taxon>
        <taxon>Bacillati</taxon>
        <taxon>Bacillota</taxon>
        <taxon>Clostridia</taxon>
        <taxon>Lachnospirales</taxon>
        <taxon>Defluviitaleaceae</taxon>
        <taxon>Defluviitalea</taxon>
    </lineage>
</organism>
<keyword evidence="3 7" id="KW-0547">Nucleotide-binding</keyword>
<evidence type="ECO:0000259" key="9">
    <source>
        <dbReference type="Pfam" id="PF00294"/>
    </source>
</evidence>
<dbReference type="Proteomes" id="UP001486565">
    <property type="component" value="Chromosome"/>
</dbReference>
<accession>A0ABZ2Y2T8</accession>
<evidence type="ECO:0000256" key="4">
    <source>
        <dbReference type="ARBA" id="ARBA00022777"/>
    </source>
</evidence>
<feature type="domain" description="Carbohydrate kinase PfkB" evidence="9">
    <location>
        <begin position="7"/>
        <end position="291"/>
    </location>
</feature>
<dbReference type="EMBL" id="CP121687">
    <property type="protein sequence ID" value="WZL68919.1"/>
    <property type="molecule type" value="Genomic_DNA"/>
</dbReference>
<evidence type="ECO:0000256" key="6">
    <source>
        <dbReference type="ARBA" id="ARBA00047745"/>
    </source>
</evidence>
<dbReference type="GO" id="GO:0008662">
    <property type="term" value="F:1-phosphofructokinase activity"/>
    <property type="evidence" value="ECO:0007669"/>
    <property type="project" value="UniProtKB-EC"/>
</dbReference>
<dbReference type="Pfam" id="PF00294">
    <property type="entry name" value="PfkB"/>
    <property type="match status" value="1"/>
</dbReference>
<comment type="function">
    <text evidence="8">Catalyzes the ATP-dependent phosphorylation of fructose-l-phosphate to fructose-l,6-bisphosphate.</text>
</comment>
<dbReference type="InterPro" id="IPR002173">
    <property type="entry name" value="Carboh/pur_kinase_PfkB_CS"/>
</dbReference>
<dbReference type="RefSeq" id="WP_341875927.1">
    <property type="nucleotide sequence ID" value="NZ_CP121687.1"/>
</dbReference>
<dbReference type="NCBIfam" id="TIGR03828">
    <property type="entry name" value="pfkB"/>
    <property type="match status" value="1"/>
</dbReference>
<evidence type="ECO:0000313" key="11">
    <source>
        <dbReference type="Proteomes" id="UP001486565"/>
    </source>
</evidence>
<comment type="catalytic activity">
    <reaction evidence="7">
        <text>D-tagatofuranose 6-phosphate + ATP = D-tagatofuranose 1,6-bisphosphate + ADP + H(+)</text>
        <dbReference type="Rhea" id="RHEA:12420"/>
        <dbReference type="ChEBI" id="CHEBI:15378"/>
        <dbReference type="ChEBI" id="CHEBI:30616"/>
        <dbReference type="ChEBI" id="CHEBI:58694"/>
        <dbReference type="ChEBI" id="CHEBI:58695"/>
        <dbReference type="ChEBI" id="CHEBI:456216"/>
        <dbReference type="EC" id="2.7.1.144"/>
    </reaction>
</comment>
<comment type="similarity">
    <text evidence="1">Belongs to the carbohydrate kinase pfkB family.</text>
</comment>
<keyword evidence="5 7" id="KW-0067">ATP-binding</keyword>
<name>A0ABZ2Y2T8_9FIRM</name>
<evidence type="ECO:0000256" key="3">
    <source>
        <dbReference type="ARBA" id="ARBA00022741"/>
    </source>
</evidence>
<keyword evidence="4 8" id="KW-0418">Kinase</keyword>
<dbReference type="EC" id="2.7.1.144" evidence="7"/>
<keyword evidence="11" id="KW-1185">Reference proteome</keyword>
<dbReference type="InterPro" id="IPR017583">
    <property type="entry name" value="Tagatose/fructose_Pkinase"/>
</dbReference>
<protein>
    <recommendedName>
        <fullName evidence="7">Tagatose-6-phosphate kinase</fullName>
        <ecNumber evidence="7">2.7.1.144</ecNumber>
    </recommendedName>
</protein>
<keyword evidence="7" id="KW-0423">Lactose metabolism</keyword>
<proteinExistence type="inferred from homology"/>
<evidence type="ECO:0000256" key="8">
    <source>
        <dbReference type="RuleBase" id="RU369061"/>
    </source>
</evidence>
<dbReference type="InterPro" id="IPR011611">
    <property type="entry name" value="PfkB_dom"/>
</dbReference>
<dbReference type="NCBIfam" id="TIGR03168">
    <property type="entry name" value="1-PFK"/>
    <property type="match status" value="1"/>
</dbReference>
<comment type="similarity">
    <text evidence="7">Belongs to the carbohydrate kinase PfkB family. LacC subfamily.</text>
</comment>
<evidence type="ECO:0000313" key="10">
    <source>
        <dbReference type="EMBL" id="WZL68919.1"/>
    </source>
</evidence>
<evidence type="ECO:0000256" key="1">
    <source>
        <dbReference type="ARBA" id="ARBA00005380"/>
    </source>
</evidence>
<evidence type="ECO:0000256" key="5">
    <source>
        <dbReference type="ARBA" id="ARBA00022840"/>
    </source>
</evidence>